<organism evidence="1 2">
    <name type="scientific">Clonostachys chloroleuca</name>
    <dbReference type="NCBI Taxonomy" id="1926264"/>
    <lineage>
        <taxon>Eukaryota</taxon>
        <taxon>Fungi</taxon>
        <taxon>Dikarya</taxon>
        <taxon>Ascomycota</taxon>
        <taxon>Pezizomycotina</taxon>
        <taxon>Sordariomycetes</taxon>
        <taxon>Hypocreomycetidae</taxon>
        <taxon>Hypocreales</taxon>
        <taxon>Bionectriaceae</taxon>
        <taxon>Clonostachys</taxon>
    </lineage>
</organism>
<evidence type="ECO:0000313" key="1">
    <source>
        <dbReference type="EMBL" id="CAI6019110.1"/>
    </source>
</evidence>
<protein>
    <submittedName>
        <fullName evidence="1">Uncharacterized protein</fullName>
    </submittedName>
</protein>
<dbReference type="AlphaFoldDB" id="A0AA35PSS2"/>
<dbReference type="EMBL" id="CABFNP030000456">
    <property type="protein sequence ID" value="CAI6019110.1"/>
    <property type="molecule type" value="Genomic_DNA"/>
</dbReference>
<sequence length="66" mass="6958">MAPMYGRGANPASVAVMCGILPSLYATTTFWKFEETFGEDFDDVVLNNIDGAGGIDASPGSHYSPP</sequence>
<keyword evidence="2" id="KW-1185">Reference proteome</keyword>
<proteinExistence type="predicted"/>
<evidence type="ECO:0000313" key="2">
    <source>
        <dbReference type="Proteomes" id="UP001160390"/>
    </source>
</evidence>
<comment type="caution">
    <text evidence="1">The sequence shown here is derived from an EMBL/GenBank/DDBJ whole genome shotgun (WGS) entry which is preliminary data.</text>
</comment>
<accession>A0AA35PSS2</accession>
<gene>
    <name evidence="1" type="ORF">CCHLO57077_00015135</name>
</gene>
<dbReference type="Proteomes" id="UP001160390">
    <property type="component" value="Unassembled WGS sequence"/>
</dbReference>
<name>A0AA35PSS2_9HYPO</name>
<reference evidence="1" key="1">
    <citation type="submission" date="2023-01" db="EMBL/GenBank/DDBJ databases">
        <authorList>
            <person name="Piombo E."/>
        </authorList>
    </citation>
    <scope>NUCLEOTIDE SEQUENCE</scope>
</reference>